<accession>A0A395GXJ7</accession>
<dbReference type="AlphaFoldDB" id="A0A395GXJ7"/>
<dbReference type="VEuPathDB" id="FungiDB:BO80DRAFT_446396"/>
<proteinExistence type="predicted"/>
<sequence length="195" mass="21461">MRPDAWRPGRSRLFMPQDFSSCTVDPPGLLCKVRMRYPRDWDKLGPTRADAECPDQVNVFRRTRAIGGGVDARLRRDALVSGSHEAGCSIPCLAVTLFIALLPTACLLDPERGRGAPILAKPLDPTCAGPDGELVLQARRLVNLGRARADADWQAGLGLGPEWREGRQADELGLHPENTMHGRRSSRQTGIRRGY</sequence>
<dbReference type="EMBL" id="KZ824446">
    <property type="protein sequence ID" value="RAK99417.1"/>
    <property type="molecule type" value="Genomic_DNA"/>
</dbReference>
<dbReference type="RefSeq" id="XP_025573745.1">
    <property type="nucleotide sequence ID" value="XM_025721551.1"/>
</dbReference>
<gene>
    <name evidence="2" type="ORF">BO80DRAFT_446396</name>
</gene>
<protein>
    <submittedName>
        <fullName evidence="2">Uncharacterized protein</fullName>
    </submittedName>
</protein>
<dbReference type="GeneID" id="37226416"/>
<evidence type="ECO:0000256" key="1">
    <source>
        <dbReference type="SAM" id="MobiDB-lite"/>
    </source>
</evidence>
<organism evidence="2 3">
    <name type="scientific">Aspergillus ibericus CBS 121593</name>
    <dbReference type="NCBI Taxonomy" id="1448316"/>
    <lineage>
        <taxon>Eukaryota</taxon>
        <taxon>Fungi</taxon>
        <taxon>Dikarya</taxon>
        <taxon>Ascomycota</taxon>
        <taxon>Pezizomycotina</taxon>
        <taxon>Eurotiomycetes</taxon>
        <taxon>Eurotiomycetidae</taxon>
        <taxon>Eurotiales</taxon>
        <taxon>Aspergillaceae</taxon>
        <taxon>Aspergillus</taxon>
        <taxon>Aspergillus subgen. Circumdati</taxon>
    </lineage>
</organism>
<name>A0A395GXJ7_9EURO</name>
<reference evidence="2 3" key="1">
    <citation type="submission" date="2018-02" db="EMBL/GenBank/DDBJ databases">
        <title>The genomes of Aspergillus section Nigri reveals drivers in fungal speciation.</title>
        <authorList>
            <consortium name="DOE Joint Genome Institute"/>
            <person name="Vesth T.C."/>
            <person name="Nybo J."/>
            <person name="Theobald S."/>
            <person name="Brandl J."/>
            <person name="Frisvad J.C."/>
            <person name="Nielsen K.F."/>
            <person name="Lyhne E.K."/>
            <person name="Kogle M.E."/>
            <person name="Kuo A."/>
            <person name="Riley R."/>
            <person name="Clum A."/>
            <person name="Nolan M."/>
            <person name="Lipzen A."/>
            <person name="Salamov A."/>
            <person name="Henrissat B."/>
            <person name="Wiebenga A."/>
            <person name="De vries R.P."/>
            <person name="Grigoriev I.V."/>
            <person name="Mortensen U.H."/>
            <person name="Andersen M.R."/>
            <person name="Baker S.E."/>
        </authorList>
    </citation>
    <scope>NUCLEOTIDE SEQUENCE [LARGE SCALE GENOMIC DNA]</scope>
    <source>
        <strain evidence="2 3">CBS 121593</strain>
    </source>
</reference>
<evidence type="ECO:0000313" key="2">
    <source>
        <dbReference type="EMBL" id="RAK99417.1"/>
    </source>
</evidence>
<dbReference type="Proteomes" id="UP000249402">
    <property type="component" value="Unassembled WGS sequence"/>
</dbReference>
<feature type="region of interest" description="Disordered" evidence="1">
    <location>
        <begin position="172"/>
        <end position="195"/>
    </location>
</feature>
<keyword evidence="3" id="KW-1185">Reference proteome</keyword>
<evidence type="ECO:0000313" key="3">
    <source>
        <dbReference type="Proteomes" id="UP000249402"/>
    </source>
</evidence>